<proteinExistence type="predicted"/>
<dbReference type="PANTHER" id="PTHR47782">
    <property type="entry name" value="ZN(II)2CYS6 TRANSCRIPTION FACTOR (EUROFUNG)-RELATED"/>
    <property type="match status" value="1"/>
</dbReference>
<evidence type="ECO:0000256" key="7">
    <source>
        <dbReference type="ARBA" id="ARBA00023242"/>
    </source>
</evidence>
<comment type="subcellular location">
    <subcellularLocation>
        <location evidence="1">Nucleus</location>
    </subcellularLocation>
</comment>
<gene>
    <name evidence="8" type="ORF">BDW59DRAFT_163835</name>
</gene>
<keyword evidence="6" id="KW-0804">Transcription</keyword>
<keyword evidence="7" id="KW-0539">Nucleus</keyword>
<evidence type="ECO:0000313" key="8">
    <source>
        <dbReference type="EMBL" id="KAL2822243.1"/>
    </source>
</evidence>
<dbReference type="InterPro" id="IPR052202">
    <property type="entry name" value="Yeast_MetPath_Reg"/>
</dbReference>
<dbReference type="PANTHER" id="PTHR47782:SF1">
    <property type="entry name" value="PYRIMIDINE PATHWAY REGULATORY PROTEIN 1"/>
    <property type="match status" value="1"/>
</dbReference>
<sequence length="499" mass="56244">MKCDLRLPTCGACIQTGVECCTTDPGIGESVPRGYIYSLQQQVERLEQQIQTRQGHSQGPSHLIPQRDWQLSQEYDYVGSGTSVDLFGQLCRLLGLSVDSSTVHSRISQTDAARECTLEPLLPVSGLDVDRFLTSSLQKELILYFITRVGSELPPILSEQQEQTLIQEANPLLVCNRSRNPMLRLILLSVFAISARLVSRDRHAEYAYLDHICWNEVHGALTGSSEVSVFNGNALDQVRVMCLLIVHQLVGSGQSRISLDLLNAAQLLLAAVPYIAKDDQTRLGSVSQLGLFLSQVEVSVCSHFKRPSTQYQTLRALSRHRTTWLDTCIQISQLFEQEERVTEAKMALVFPQWRQDSHLREQLTPETALIYLSLHPLFTTDLTWLGSESLPDCPCSLELLLYVSHAARSYIEHLFTPSVPAVLCIWMTLERVLRAGFVWVISVVYRLRTERQVDVADLLTPLTRCDHVLSVLVERWKPGLPYYSSWDIVRQKVLSLAAV</sequence>
<evidence type="ECO:0000256" key="4">
    <source>
        <dbReference type="ARBA" id="ARBA00023015"/>
    </source>
</evidence>
<keyword evidence="5" id="KW-0238">DNA-binding</keyword>
<name>A0ABR4I3A8_9EURO</name>
<evidence type="ECO:0000256" key="2">
    <source>
        <dbReference type="ARBA" id="ARBA00022723"/>
    </source>
</evidence>
<evidence type="ECO:0000313" key="9">
    <source>
        <dbReference type="Proteomes" id="UP001610335"/>
    </source>
</evidence>
<keyword evidence="3" id="KW-0862">Zinc</keyword>
<accession>A0ABR4I3A8</accession>
<evidence type="ECO:0000256" key="5">
    <source>
        <dbReference type="ARBA" id="ARBA00023125"/>
    </source>
</evidence>
<dbReference type="InterPro" id="IPR036864">
    <property type="entry name" value="Zn2-C6_fun-type_DNA-bd_sf"/>
</dbReference>
<evidence type="ECO:0000256" key="1">
    <source>
        <dbReference type="ARBA" id="ARBA00004123"/>
    </source>
</evidence>
<protein>
    <recommendedName>
        <fullName evidence="10">Fungal-specific transcription factor domain-containing protein</fullName>
    </recommendedName>
</protein>
<dbReference type="Proteomes" id="UP001610335">
    <property type="component" value="Unassembled WGS sequence"/>
</dbReference>
<evidence type="ECO:0008006" key="10">
    <source>
        <dbReference type="Google" id="ProtNLM"/>
    </source>
</evidence>
<dbReference type="Gene3D" id="4.10.240.10">
    <property type="entry name" value="Zn(2)-C6 fungal-type DNA-binding domain"/>
    <property type="match status" value="1"/>
</dbReference>
<keyword evidence="4" id="KW-0805">Transcription regulation</keyword>
<keyword evidence="2" id="KW-0479">Metal-binding</keyword>
<reference evidence="8 9" key="1">
    <citation type="submission" date="2024-07" db="EMBL/GenBank/DDBJ databases">
        <title>Section-level genome sequencing and comparative genomics of Aspergillus sections Usti and Cavernicolus.</title>
        <authorList>
            <consortium name="Lawrence Berkeley National Laboratory"/>
            <person name="Nybo J.L."/>
            <person name="Vesth T.C."/>
            <person name="Theobald S."/>
            <person name="Frisvad J.C."/>
            <person name="Larsen T.O."/>
            <person name="Kjaerboelling I."/>
            <person name="Rothschild-Mancinelli K."/>
            <person name="Lyhne E.K."/>
            <person name="Kogle M.E."/>
            <person name="Barry K."/>
            <person name="Clum A."/>
            <person name="Na H."/>
            <person name="Ledsgaard L."/>
            <person name="Lin J."/>
            <person name="Lipzen A."/>
            <person name="Kuo A."/>
            <person name="Riley R."/>
            <person name="Mondo S."/>
            <person name="LaButti K."/>
            <person name="Haridas S."/>
            <person name="Pangalinan J."/>
            <person name="Salamov A.A."/>
            <person name="Simmons B.A."/>
            <person name="Magnuson J.K."/>
            <person name="Chen J."/>
            <person name="Drula E."/>
            <person name="Henrissat B."/>
            <person name="Wiebenga A."/>
            <person name="Lubbers R.J."/>
            <person name="Gomes A.C."/>
            <person name="Makela M.R."/>
            <person name="Stajich J."/>
            <person name="Grigoriev I.V."/>
            <person name="Mortensen U.H."/>
            <person name="De vries R.P."/>
            <person name="Baker S.E."/>
            <person name="Andersen M.R."/>
        </authorList>
    </citation>
    <scope>NUCLEOTIDE SEQUENCE [LARGE SCALE GENOMIC DNA]</scope>
    <source>
        <strain evidence="8 9">CBS 600.67</strain>
    </source>
</reference>
<dbReference type="EMBL" id="JBFXLS010000059">
    <property type="protein sequence ID" value="KAL2822243.1"/>
    <property type="molecule type" value="Genomic_DNA"/>
</dbReference>
<keyword evidence="9" id="KW-1185">Reference proteome</keyword>
<evidence type="ECO:0000256" key="6">
    <source>
        <dbReference type="ARBA" id="ARBA00023163"/>
    </source>
</evidence>
<evidence type="ECO:0000256" key="3">
    <source>
        <dbReference type="ARBA" id="ARBA00022833"/>
    </source>
</evidence>
<comment type="caution">
    <text evidence="8">The sequence shown here is derived from an EMBL/GenBank/DDBJ whole genome shotgun (WGS) entry which is preliminary data.</text>
</comment>
<organism evidence="8 9">
    <name type="scientific">Aspergillus cavernicola</name>
    <dbReference type="NCBI Taxonomy" id="176166"/>
    <lineage>
        <taxon>Eukaryota</taxon>
        <taxon>Fungi</taxon>
        <taxon>Dikarya</taxon>
        <taxon>Ascomycota</taxon>
        <taxon>Pezizomycotina</taxon>
        <taxon>Eurotiomycetes</taxon>
        <taxon>Eurotiomycetidae</taxon>
        <taxon>Eurotiales</taxon>
        <taxon>Aspergillaceae</taxon>
        <taxon>Aspergillus</taxon>
        <taxon>Aspergillus subgen. Nidulantes</taxon>
    </lineage>
</organism>